<dbReference type="RefSeq" id="WP_407347048.1">
    <property type="nucleotide sequence ID" value="NZ_CP136864.1"/>
</dbReference>
<evidence type="ECO:0000313" key="2">
    <source>
        <dbReference type="EMBL" id="WOJ92451.1"/>
    </source>
</evidence>
<keyword evidence="1" id="KW-0472">Membrane</keyword>
<comment type="function">
    <text evidence="1">Could be involved in insertion of integral membrane proteins into the membrane.</text>
</comment>
<dbReference type="PANTHER" id="PTHR33383">
    <property type="entry name" value="MEMBRANE PROTEIN INSERTION EFFICIENCY FACTOR-RELATED"/>
    <property type="match status" value="1"/>
</dbReference>
<dbReference type="SMART" id="SM01234">
    <property type="entry name" value="Haemolytic"/>
    <property type="match status" value="1"/>
</dbReference>
<keyword evidence="1" id="KW-1003">Cell membrane</keyword>
<dbReference type="EMBL" id="CP136864">
    <property type="protein sequence ID" value="WOJ92451.1"/>
    <property type="molecule type" value="Genomic_DNA"/>
</dbReference>
<accession>A0ABZ0I099</accession>
<reference evidence="2 3" key="1">
    <citation type="submission" date="2023-10" db="EMBL/GenBank/DDBJ databases">
        <title>Two novel species belonging to the OM43/NOR5 clade.</title>
        <authorList>
            <person name="Park M."/>
        </authorList>
    </citation>
    <scope>NUCLEOTIDE SEQUENCE [LARGE SCALE GENOMIC DNA]</scope>
    <source>
        <strain evidence="2 3">IMCC43200</strain>
    </source>
</reference>
<dbReference type="NCBIfam" id="TIGR00278">
    <property type="entry name" value="membrane protein insertion efficiency factor YidD"/>
    <property type="match status" value="1"/>
</dbReference>
<keyword evidence="3" id="KW-1185">Reference proteome</keyword>
<protein>
    <recommendedName>
        <fullName evidence="1">Putative membrane protein insertion efficiency factor</fullName>
    </recommendedName>
</protein>
<proteinExistence type="inferred from homology"/>
<dbReference type="PANTHER" id="PTHR33383:SF1">
    <property type="entry name" value="MEMBRANE PROTEIN INSERTION EFFICIENCY FACTOR-RELATED"/>
    <property type="match status" value="1"/>
</dbReference>
<name>A0ABZ0I099_9GAMM</name>
<gene>
    <name evidence="2" type="primary">yidD</name>
    <name evidence="2" type="ORF">R0135_11730</name>
</gene>
<dbReference type="InterPro" id="IPR002696">
    <property type="entry name" value="Membr_insert_effic_factor_YidD"/>
</dbReference>
<sequence>MSNLLKSFLQILIRGYQLLLSPFMGHHCRYYPTCSRYAIEAIEEHGPIKGSNLAVRRILRCHPWHEGGADPVPTACQHQD</sequence>
<dbReference type="Pfam" id="PF01809">
    <property type="entry name" value="YidD"/>
    <property type="match status" value="1"/>
</dbReference>
<comment type="similarity">
    <text evidence="1">Belongs to the UPF0161 family.</text>
</comment>
<dbReference type="HAMAP" id="MF_00386">
    <property type="entry name" value="UPF0161_YidD"/>
    <property type="match status" value="1"/>
</dbReference>
<evidence type="ECO:0000256" key="1">
    <source>
        <dbReference type="HAMAP-Rule" id="MF_00386"/>
    </source>
</evidence>
<organism evidence="2 3">
    <name type="scientific">Congregibacter variabilis</name>
    <dbReference type="NCBI Taxonomy" id="3081200"/>
    <lineage>
        <taxon>Bacteria</taxon>
        <taxon>Pseudomonadati</taxon>
        <taxon>Pseudomonadota</taxon>
        <taxon>Gammaproteobacteria</taxon>
        <taxon>Cellvibrionales</taxon>
        <taxon>Halieaceae</taxon>
        <taxon>Congregibacter</taxon>
    </lineage>
</organism>
<comment type="subcellular location">
    <subcellularLocation>
        <location evidence="1">Cell membrane</location>
        <topology evidence="1">Peripheral membrane protein</topology>
        <orientation evidence="1">Cytoplasmic side</orientation>
    </subcellularLocation>
</comment>
<dbReference type="Proteomes" id="UP001626537">
    <property type="component" value="Chromosome"/>
</dbReference>
<evidence type="ECO:0000313" key="3">
    <source>
        <dbReference type="Proteomes" id="UP001626537"/>
    </source>
</evidence>